<protein>
    <submittedName>
        <fullName evidence="1">Uncharacterized protein</fullName>
    </submittedName>
</protein>
<dbReference type="EMBL" id="FWZT01000008">
    <property type="protein sequence ID" value="SMF25119.1"/>
    <property type="molecule type" value="Genomic_DNA"/>
</dbReference>
<proteinExistence type="predicted"/>
<evidence type="ECO:0000313" key="2">
    <source>
        <dbReference type="Proteomes" id="UP000192907"/>
    </source>
</evidence>
<keyword evidence="2" id="KW-1185">Reference proteome</keyword>
<dbReference type="AlphaFoldDB" id="A0A1Y6BWU5"/>
<gene>
    <name evidence="1" type="ORF">SAMN06296036_10839</name>
</gene>
<evidence type="ECO:0000313" key="1">
    <source>
        <dbReference type="EMBL" id="SMF25119.1"/>
    </source>
</evidence>
<dbReference type="STRING" id="1513793.SAMN06296036_10839"/>
<reference evidence="2" key="1">
    <citation type="submission" date="2017-04" db="EMBL/GenBank/DDBJ databases">
        <authorList>
            <person name="Varghese N."/>
            <person name="Submissions S."/>
        </authorList>
    </citation>
    <scope>NUCLEOTIDE SEQUENCE [LARGE SCALE GENOMIC DNA]</scope>
    <source>
        <strain evidence="2">RKEM611</strain>
    </source>
</reference>
<name>A0A1Y6BWU5_9BACT</name>
<dbReference type="Proteomes" id="UP000192907">
    <property type="component" value="Unassembled WGS sequence"/>
</dbReference>
<organism evidence="1 2">
    <name type="scientific">Pseudobacteriovorax antillogorgiicola</name>
    <dbReference type="NCBI Taxonomy" id="1513793"/>
    <lineage>
        <taxon>Bacteria</taxon>
        <taxon>Pseudomonadati</taxon>
        <taxon>Bdellovibrionota</taxon>
        <taxon>Oligoflexia</taxon>
        <taxon>Oligoflexales</taxon>
        <taxon>Pseudobacteriovoracaceae</taxon>
        <taxon>Pseudobacteriovorax</taxon>
    </lineage>
</organism>
<sequence length="219" mass="24678">MSSEATKLDEKSYSLKEFDEIFFLILNDLGVNAIKGAADCTDAIFRLSSNYVDRPAFEALKKFYDLYFSSGDVEISKDSVNQEVNELFEKIQKKISEGGNTDDIEENEDQKKQRLGLAGVQKQLEGLITLNAGIKRQIIPALTSMQFEDAVSQRMDHLLRGWKMINVFLHNTALLDAEPLARELANTCSSVEETQAYYKTVLGEEAPEGQGERSIFLEF</sequence>
<accession>A0A1Y6BWU5</accession>